<accession>A0A2K1KAM1</accession>
<keyword evidence="3" id="KW-1185">Reference proteome</keyword>
<evidence type="ECO:0000313" key="1">
    <source>
        <dbReference type="EMBL" id="PNR50827.1"/>
    </source>
</evidence>
<dbReference type="InParanoid" id="A0A2K1KAM1"/>
<reference evidence="2" key="3">
    <citation type="submission" date="2020-12" db="UniProtKB">
        <authorList>
            <consortium name="EnsemblPlants"/>
        </authorList>
    </citation>
    <scope>IDENTIFICATION</scope>
</reference>
<dbReference type="EMBL" id="ABEU02000007">
    <property type="protein sequence ID" value="PNR50827.1"/>
    <property type="molecule type" value="Genomic_DNA"/>
</dbReference>
<dbReference type="Proteomes" id="UP000006727">
    <property type="component" value="Chromosome 7"/>
</dbReference>
<dbReference type="AlphaFoldDB" id="A0A2K1KAM1"/>
<reference evidence="1 3" key="1">
    <citation type="journal article" date="2008" name="Science">
        <title>The Physcomitrella genome reveals evolutionary insights into the conquest of land by plants.</title>
        <authorList>
            <person name="Rensing S."/>
            <person name="Lang D."/>
            <person name="Zimmer A."/>
            <person name="Terry A."/>
            <person name="Salamov A."/>
            <person name="Shapiro H."/>
            <person name="Nishiyama T."/>
            <person name="Perroud P.-F."/>
            <person name="Lindquist E."/>
            <person name="Kamisugi Y."/>
            <person name="Tanahashi T."/>
            <person name="Sakakibara K."/>
            <person name="Fujita T."/>
            <person name="Oishi K."/>
            <person name="Shin-I T."/>
            <person name="Kuroki Y."/>
            <person name="Toyoda A."/>
            <person name="Suzuki Y."/>
            <person name="Hashimoto A."/>
            <person name="Yamaguchi K."/>
            <person name="Sugano A."/>
            <person name="Kohara Y."/>
            <person name="Fujiyama A."/>
            <person name="Anterola A."/>
            <person name="Aoki S."/>
            <person name="Ashton N."/>
            <person name="Barbazuk W.B."/>
            <person name="Barker E."/>
            <person name="Bennetzen J."/>
            <person name="Bezanilla M."/>
            <person name="Blankenship R."/>
            <person name="Cho S.H."/>
            <person name="Dutcher S."/>
            <person name="Estelle M."/>
            <person name="Fawcett J.A."/>
            <person name="Gundlach H."/>
            <person name="Hanada K."/>
            <person name="Heyl A."/>
            <person name="Hicks K.A."/>
            <person name="Hugh J."/>
            <person name="Lohr M."/>
            <person name="Mayer K."/>
            <person name="Melkozernov A."/>
            <person name="Murata T."/>
            <person name="Nelson D."/>
            <person name="Pils B."/>
            <person name="Prigge M."/>
            <person name="Reiss B."/>
            <person name="Renner T."/>
            <person name="Rombauts S."/>
            <person name="Rushton P."/>
            <person name="Sanderfoot A."/>
            <person name="Schween G."/>
            <person name="Shiu S.-H."/>
            <person name="Stueber K."/>
            <person name="Theodoulou F.L."/>
            <person name="Tu H."/>
            <person name="Van de Peer Y."/>
            <person name="Verrier P.J."/>
            <person name="Waters E."/>
            <person name="Wood A."/>
            <person name="Yang L."/>
            <person name="Cove D."/>
            <person name="Cuming A."/>
            <person name="Hasebe M."/>
            <person name="Lucas S."/>
            <person name="Mishler D.B."/>
            <person name="Reski R."/>
            <person name="Grigoriev I."/>
            <person name="Quatrano R.S."/>
            <person name="Boore J.L."/>
        </authorList>
    </citation>
    <scope>NUCLEOTIDE SEQUENCE [LARGE SCALE GENOMIC DNA]</scope>
    <source>
        <strain evidence="2 3">cv. Gransden 2004</strain>
    </source>
</reference>
<gene>
    <name evidence="1" type="ORF">PHYPA_010013</name>
</gene>
<dbReference type="Gramene" id="Pp3c7_6299V3.1">
    <property type="protein sequence ID" value="Pp3c7_6299V3.1"/>
    <property type="gene ID" value="Pp3c7_6299"/>
</dbReference>
<protein>
    <submittedName>
        <fullName evidence="1 2">Uncharacterized protein</fullName>
    </submittedName>
</protein>
<dbReference type="EnsemblPlants" id="Pp3c7_6299V3.1">
    <property type="protein sequence ID" value="Pp3c7_6299V3.1"/>
    <property type="gene ID" value="Pp3c7_6299"/>
</dbReference>
<evidence type="ECO:0000313" key="2">
    <source>
        <dbReference type="EnsemblPlants" id="Pp3c7_6299V3.1"/>
    </source>
</evidence>
<sequence>MELMNFDFRKEDLEVLIIKFHKHKVSKNFNSTFKKKDNKLQKDSCSKSICYCYDKKDYISKKYLDNKYCPRKKHRKDVNIVEVIDSILDYGILLPKYNILNLTTFANTNYVRNNDIRCLISSIVNSIRATTIGALSKL</sequence>
<evidence type="ECO:0000313" key="3">
    <source>
        <dbReference type="Proteomes" id="UP000006727"/>
    </source>
</evidence>
<organism evidence="1">
    <name type="scientific">Physcomitrium patens</name>
    <name type="common">Spreading-leaved earth moss</name>
    <name type="synonym">Physcomitrella patens</name>
    <dbReference type="NCBI Taxonomy" id="3218"/>
    <lineage>
        <taxon>Eukaryota</taxon>
        <taxon>Viridiplantae</taxon>
        <taxon>Streptophyta</taxon>
        <taxon>Embryophyta</taxon>
        <taxon>Bryophyta</taxon>
        <taxon>Bryophytina</taxon>
        <taxon>Bryopsida</taxon>
        <taxon>Funariidae</taxon>
        <taxon>Funariales</taxon>
        <taxon>Funariaceae</taxon>
        <taxon>Physcomitrium</taxon>
    </lineage>
</organism>
<reference evidence="1 3" key="2">
    <citation type="journal article" date="2018" name="Plant J.">
        <title>The Physcomitrella patens chromosome-scale assembly reveals moss genome structure and evolution.</title>
        <authorList>
            <person name="Lang D."/>
            <person name="Ullrich K.K."/>
            <person name="Murat F."/>
            <person name="Fuchs J."/>
            <person name="Jenkins J."/>
            <person name="Haas F.B."/>
            <person name="Piednoel M."/>
            <person name="Gundlach H."/>
            <person name="Van Bel M."/>
            <person name="Meyberg R."/>
            <person name="Vives C."/>
            <person name="Morata J."/>
            <person name="Symeonidi A."/>
            <person name="Hiss M."/>
            <person name="Muchero W."/>
            <person name="Kamisugi Y."/>
            <person name="Saleh O."/>
            <person name="Blanc G."/>
            <person name="Decker E.L."/>
            <person name="van Gessel N."/>
            <person name="Grimwood J."/>
            <person name="Hayes R.D."/>
            <person name="Graham S.W."/>
            <person name="Gunter L.E."/>
            <person name="McDaniel S.F."/>
            <person name="Hoernstein S.N.W."/>
            <person name="Larsson A."/>
            <person name="Li F.W."/>
            <person name="Perroud P.F."/>
            <person name="Phillips J."/>
            <person name="Ranjan P."/>
            <person name="Rokshar D.S."/>
            <person name="Rothfels C.J."/>
            <person name="Schneider L."/>
            <person name="Shu S."/>
            <person name="Stevenson D.W."/>
            <person name="Thummler F."/>
            <person name="Tillich M."/>
            <person name="Villarreal Aguilar J.C."/>
            <person name="Widiez T."/>
            <person name="Wong G.K."/>
            <person name="Wymore A."/>
            <person name="Zhang Y."/>
            <person name="Zimmer A.D."/>
            <person name="Quatrano R.S."/>
            <person name="Mayer K.F.X."/>
            <person name="Goodstein D."/>
            <person name="Casacuberta J.M."/>
            <person name="Vandepoele K."/>
            <person name="Reski R."/>
            <person name="Cuming A.C."/>
            <person name="Tuskan G.A."/>
            <person name="Maumus F."/>
            <person name="Salse J."/>
            <person name="Schmutz J."/>
            <person name="Rensing S.A."/>
        </authorList>
    </citation>
    <scope>NUCLEOTIDE SEQUENCE [LARGE SCALE GENOMIC DNA]</scope>
    <source>
        <strain evidence="2 3">cv. Gransden 2004</strain>
    </source>
</reference>
<name>A0A2K1KAM1_PHYPA</name>
<proteinExistence type="predicted"/>